<dbReference type="EMBL" id="UZAJ01039967">
    <property type="protein sequence ID" value="VDP12419.1"/>
    <property type="molecule type" value="Genomic_DNA"/>
</dbReference>
<evidence type="ECO:0000313" key="1">
    <source>
        <dbReference type="EMBL" id="VDP12419.1"/>
    </source>
</evidence>
<gene>
    <name evidence="1" type="ORF">OFLC_LOCUS12894</name>
</gene>
<name>A0A183HZI2_9BILA</name>
<dbReference type="STRING" id="387005.A0A183HZI2"/>
<dbReference type="AlphaFoldDB" id="A0A183HZI2"/>
<dbReference type="WBParaSite" id="OFLC_0001289501-mRNA-1">
    <property type="protein sequence ID" value="OFLC_0001289501-mRNA-1"/>
    <property type="gene ID" value="OFLC_0001289501"/>
</dbReference>
<evidence type="ECO:0000313" key="2">
    <source>
        <dbReference type="Proteomes" id="UP000267606"/>
    </source>
</evidence>
<reference evidence="1 2" key="2">
    <citation type="submission" date="2018-11" db="EMBL/GenBank/DDBJ databases">
        <authorList>
            <consortium name="Pathogen Informatics"/>
        </authorList>
    </citation>
    <scope>NUCLEOTIDE SEQUENCE [LARGE SCALE GENOMIC DNA]</scope>
</reference>
<dbReference type="Proteomes" id="UP000267606">
    <property type="component" value="Unassembled WGS sequence"/>
</dbReference>
<accession>A0A183HZI2</accession>
<proteinExistence type="predicted"/>
<evidence type="ECO:0000313" key="3">
    <source>
        <dbReference type="WBParaSite" id="OFLC_0001289501-mRNA-1"/>
    </source>
</evidence>
<keyword evidence="2" id="KW-1185">Reference proteome</keyword>
<reference evidence="3" key="1">
    <citation type="submission" date="2016-06" db="UniProtKB">
        <authorList>
            <consortium name="WormBaseParasite"/>
        </authorList>
    </citation>
    <scope>IDENTIFICATION</scope>
</reference>
<organism evidence="3">
    <name type="scientific">Onchocerca flexuosa</name>
    <dbReference type="NCBI Taxonomy" id="387005"/>
    <lineage>
        <taxon>Eukaryota</taxon>
        <taxon>Metazoa</taxon>
        <taxon>Ecdysozoa</taxon>
        <taxon>Nematoda</taxon>
        <taxon>Chromadorea</taxon>
        <taxon>Rhabditida</taxon>
        <taxon>Spirurina</taxon>
        <taxon>Spiruromorpha</taxon>
        <taxon>Filarioidea</taxon>
        <taxon>Onchocercidae</taxon>
        <taxon>Onchocerca</taxon>
    </lineage>
</organism>
<sequence length="118" mass="13320">MSMCWPGFDPVGSYGATSNYSHQPGTCPTLSMTIAKQNDQQIAHQFHPCNFVTFAQHFSTLSFNTNNTPSLLWPSTSTKKKPTPVPENLKDEVNTFHKKVCLILHLLIYNTTLPYQFV</sequence>
<protein>
    <submittedName>
        <fullName evidence="3">Ovule protein</fullName>
    </submittedName>
</protein>